<keyword evidence="1" id="KW-1133">Transmembrane helix</keyword>
<dbReference type="InterPro" id="IPR000326">
    <property type="entry name" value="PAP2/HPO"/>
</dbReference>
<dbReference type="PANTHER" id="PTHR14969:SF13">
    <property type="entry name" value="AT30094P"/>
    <property type="match status" value="1"/>
</dbReference>
<accession>A0ABS9L2R4</accession>
<feature type="transmembrane region" description="Helical" evidence="1">
    <location>
        <begin position="243"/>
        <end position="262"/>
    </location>
</feature>
<keyword evidence="4" id="KW-1185">Reference proteome</keyword>
<gene>
    <name evidence="3" type="ORF">LVY72_03280</name>
</gene>
<feature type="transmembrane region" description="Helical" evidence="1">
    <location>
        <begin position="178"/>
        <end position="201"/>
    </location>
</feature>
<evidence type="ECO:0000256" key="1">
    <source>
        <dbReference type="SAM" id="Phobius"/>
    </source>
</evidence>
<feature type="transmembrane region" description="Helical" evidence="1">
    <location>
        <begin position="111"/>
        <end position="131"/>
    </location>
</feature>
<feature type="transmembrane region" description="Helical" evidence="1">
    <location>
        <begin position="213"/>
        <end position="237"/>
    </location>
</feature>
<organism evidence="3 4">
    <name type="scientific">Arthrobacter hankyongi</name>
    <dbReference type="NCBI Taxonomy" id="2904801"/>
    <lineage>
        <taxon>Bacteria</taxon>
        <taxon>Bacillati</taxon>
        <taxon>Actinomycetota</taxon>
        <taxon>Actinomycetes</taxon>
        <taxon>Micrococcales</taxon>
        <taxon>Micrococcaceae</taxon>
        <taxon>Arthrobacter</taxon>
    </lineage>
</organism>
<dbReference type="InterPro" id="IPR036938">
    <property type="entry name" value="PAP2/HPO_sf"/>
</dbReference>
<feature type="transmembrane region" description="Helical" evidence="1">
    <location>
        <begin position="138"/>
        <end position="158"/>
    </location>
</feature>
<proteinExistence type="predicted"/>
<evidence type="ECO:0000259" key="2">
    <source>
        <dbReference type="SMART" id="SM00014"/>
    </source>
</evidence>
<evidence type="ECO:0000313" key="4">
    <source>
        <dbReference type="Proteomes" id="UP001165368"/>
    </source>
</evidence>
<sequence length="289" mass="30373">MAHDQPQGRGADDGAARDRFVGGQDLARWKTPFGRALARLFQRVSRWLGPYAALILTLLLGATTAAALTAATGEVYESVVEADGVAVLDHPLLQTAIGLRTPELDAAVTGFTNLAGGVGMPILAGLALLALSLTRRSWLPVLLIGAAAGGSLLMTVAGKQLTGRARPPLADAVPPYEYSASFPSGHSLNSIVIAGIVAYLLILRQRTLRSRVLTILAASVFALAVGLSRVFLGHHWFTDVLGAWTLGLAWLAVVITAHRLYLTVRNRGTGGPDQAGRWPAGGPDARLEP</sequence>
<dbReference type="Proteomes" id="UP001165368">
    <property type="component" value="Unassembled WGS sequence"/>
</dbReference>
<dbReference type="SUPFAM" id="SSF48317">
    <property type="entry name" value="Acid phosphatase/Vanadium-dependent haloperoxidase"/>
    <property type="match status" value="1"/>
</dbReference>
<keyword evidence="1" id="KW-0472">Membrane</keyword>
<dbReference type="RefSeq" id="WP_237818014.1">
    <property type="nucleotide sequence ID" value="NZ_JAKLTQ010000001.1"/>
</dbReference>
<feature type="domain" description="Phosphatidic acid phosphatase type 2/haloperoxidase" evidence="2">
    <location>
        <begin position="141"/>
        <end position="255"/>
    </location>
</feature>
<protein>
    <submittedName>
        <fullName evidence="3">Phosphatase PAP2 family protein</fullName>
    </submittedName>
</protein>
<dbReference type="Pfam" id="PF01569">
    <property type="entry name" value="PAP2"/>
    <property type="match status" value="1"/>
</dbReference>
<dbReference type="EMBL" id="JAKLTQ010000001">
    <property type="protein sequence ID" value="MCG2620934.1"/>
    <property type="molecule type" value="Genomic_DNA"/>
</dbReference>
<dbReference type="SMART" id="SM00014">
    <property type="entry name" value="acidPPc"/>
    <property type="match status" value="1"/>
</dbReference>
<dbReference type="Gene3D" id="1.20.144.10">
    <property type="entry name" value="Phosphatidic acid phosphatase type 2/haloperoxidase"/>
    <property type="match status" value="1"/>
</dbReference>
<dbReference type="PANTHER" id="PTHR14969">
    <property type="entry name" value="SPHINGOSINE-1-PHOSPHATE PHOSPHOHYDROLASE"/>
    <property type="match status" value="1"/>
</dbReference>
<feature type="transmembrane region" description="Helical" evidence="1">
    <location>
        <begin position="48"/>
        <end position="71"/>
    </location>
</feature>
<name>A0ABS9L2R4_9MICC</name>
<reference evidence="3" key="1">
    <citation type="submission" date="2022-01" db="EMBL/GenBank/DDBJ databases">
        <authorList>
            <person name="Jo J.-H."/>
            <person name="Im W.-T."/>
        </authorList>
    </citation>
    <scope>NUCLEOTIDE SEQUENCE</scope>
    <source>
        <strain evidence="3">I2-34</strain>
    </source>
</reference>
<keyword evidence="1" id="KW-0812">Transmembrane</keyword>
<evidence type="ECO:0000313" key="3">
    <source>
        <dbReference type="EMBL" id="MCG2620934.1"/>
    </source>
</evidence>
<dbReference type="CDD" id="cd03392">
    <property type="entry name" value="PAP2_like_2"/>
    <property type="match status" value="1"/>
</dbReference>
<comment type="caution">
    <text evidence="3">The sequence shown here is derived from an EMBL/GenBank/DDBJ whole genome shotgun (WGS) entry which is preliminary data.</text>
</comment>